<accession>A0A1G4MFJ6</accession>
<dbReference type="AlphaFoldDB" id="A0A1G4MFJ6"/>
<protein>
    <submittedName>
        <fullName evidence="1">LAFE_0F10616g1_1</fullName>
    </submittedName>
</protein>
<sequence length="340" mass="39024">MSTNPVDKVFDTFYIWYTKAANKGVRVLENIKELKSTTTTEPIVKQQVNANTLIDHLYAQRYKILPILGISASALLIWTLFPRIIHSVPTHLKECDRQCVLVLGHLRDPITRHVVMDLYRRGFTVCVCSENCGDQNDDEGLFHIEHSELNKFINLLNEKSLKLTSILLIPNSAYYPSGLFTNLSNSSVQFEFEQNIMKPYRVLTKLLPHFNYKIQIILLSPSLPQNFGIPHHSPEILIAGMVRSLYTIISTEYSTCDTYLCHLGLLQIAANPSNYKYLSTRGSNINKSLLEPLFRLILSKSSRWLTILEFFRGHQRFYGRGSLIGYYFGSWLPVSILNIF</sequence>
<dbReference type="OMA" id="IFDAGYW"/>
<organism evidence="1 2">
    <name type="scientific">Lachancea fermentati</name>
    <name type="common">Zygosaccharomyces fermentati</name>
    <dbReference type="NCBI Taxonomy" id="4955"/>
    <lineage>
        <taxon>Eukaryota</taxon>
        <taxon>Fungi</taxon>
        <taxon>Dikarya</taxon>
        <taxon>Ascomycota</taxon>
        <taxon>Saccharomycotina</taxon>
        <taxon>Saccharomycetes</taxon>
        <taxon>Saccharomycetales</taxon>
        <taxon>Saccharomycetaceae</taxon>
        <taxon>Lachancea</taxon>
    </lineage>
</organism>
<gene>
    <name evidence="1" type="ORF">LAFE_0F10616G</name>
</gene>
<name>A0A1G4MFJ6_LACFM</name>
<evidence type="ECO:0000313" key="1">
    <source>
        <dbReference type="EMBL" id="SCW02620.1"/>
    </source>
</evidence>
<dbReference type="STRING" id="4955.A0A1G4MFJ6"/>
<dbReference type="InterPro" id="IPR013952">
    <property type="entry name" value="DUF1776_fun"/>
</dbReference>
<dbReference type="EMBL" id="LT598490">
    <property type="protein sequence ID" value="SCW02620.1"/>
    <property type="molecule type" value="Genomic_DNA"/>
</dbReference>
<dbReference type="Proteomes" id="UP000190831">
    <property type="component" value="Chromosome F"/>
</dbReference>
<dbReference type="OrthoDB" id="5308060at2759"/>
<reference evidence="2" key="1">
    <citation type="submission" date="2016-03" db="EMBL/GenBank/DDBJ databases">
        <authorList>
            <person name="Devillers H."/>
        </authorList>
    </citation>
    <scope>NUCLEOTIDE SEQUENCE [LARGE SCALE GENOMIC DNA]</scope>
</reference>
<dbReference type="Pfam" id="PF08643">
    <property type="entry name" value="DUF1776"/>
    <property type="match status" value="1"/>
</dbReference>
<evidence type="ECO:0000313" key="2">
    <source>
        <dbReference type="Proteomes" id="UP000190831"/>
    </source>
</evidence>
<proteinExistence type="predicted"/>
<keyword evidence="2" id="KW-1185">Reference proteome</keyword>